<dbReference type="AlphaFoldDB" id="A0A4Z0BYL6"/>
<sequence length="80" mass="8918">MNHLENKGREYRVGELELILSLPPTKTNIAHLATSLGRSESAISIVYKIAYQPDAPFGSNADIQRQKIEAAKTQLGFMKF</sequence>
<evidence type="ECO:0000313" key="2">
    <source>
        <dbReference type="Proteomes" id="UP000297564"/>
    </source>
</evidence>
<comment type="caution">
    <text evidence="1">The sequence shown here is derived from an EMBL/GenBank/DDBJ whole genome shotgun (WGS) entry which is preliminary data.</text>
</comment>
<protein>
    <submittedName>
        <fullName evidence="1">Uncharacterized protein</fullName>
    </submittedName>
</protein>
<dbReference type="OrthoDB" id="2339538at2"/>
<name>A0A4Z0BYL6_9BURK</name>
<evidence type="ECO:0000313" key="1">
    <source>
        <dbReference type="EMBL" id="TFZ03390.1"/>
    </source>
</evidence>
<reference evidence="1 2" key="1">
    <citation type="submission" date="2019-03" db="EMBL/GenBank/DDBJ databases">
        <title>Ramlibacter rhizophilus CCTCC AB2015357, whole genome shotgun sequence.</title>
        <authorList>
            <person name="Zhang X."/>
            <person name="Feng G."/>
            <person name="Zhu H."/>
        </authorList>
    </citation>
    <scope>NUCLEOTIDE SEQUENCE [LARGE SCALE GENOMIC DNA]</scope>
    <source>
        <strain evidence="1 2">CCTCC AB2015357</strain>
    </source>
</reference>
<keyword evidence="2" id="KW-1185">Reference proteome</keyword>
<accession>A0A4Z0BYL6</accession>
<gene>
    <name evidence="1" type="ORF">EZ242_05775</name>
</gene>
<proteinExistence type="predicted"/>
<dbReference type="RefSeq" id="WP_135284189.1">
    <property type="nucleotide sequence ID" value="NZ_SMLL01000002.1"/>
</dbReference>
<organism evidence="1 2">
    <name type="scientific">Ramlibacter rhizophilus</name>
    <dbReference type="NCBI Taxonomy" id="1781167"/>
    <lineage>
        <taxon>Bacteria</taxon>
        <taxon>Pseudomonadati</taxon>
        <taxon>Pseudomonadota</taxon>
        <taxon>Betaproteobacteria</taxon>
        <taxon>Burkholderiales</taxon>
        <taxon>Comamonadaceae</taxon>
        <taxon>Ramlibacter</taxon>
    </lineage>
</organism>
<dbReference type="EMBL" id="SMLL01000002">
    <property type="protein sequence ID" value="TFZ03390.1"/>
    <property type="molecule type" value="Genomic_DNA"/>
</dbReference>
<dbReference type="Proteomes" id="UP000297564">
    <property type="component" value="Unassembled WGS sequence"/>
</dbReference>